<dbReference type="EMBL" id="JAGFNK010000028">
    <property type="protein sequence ID" value="KAI9511021.1"/>
    <property type="molecule type" value="Genomic_DNA"/>
</dbReference>
<organism evidence="1 2">
    <name type="scientific">Russula earlei</name>
    <dbReference type="NCBI Taxonomy" id="71964"/>
    <lineage>
        <taxon>Eukaryota</taxon>
        <taxon>Fungi</taxon>
        <taxon>Dikarya</taxon>
        <taxon>Basidiomycota</taxon>
        <taxon>Agaricomycotina</taxon>
        <taxon>Agaricomycetes</taxon>
        <taxon>Russulales</taxon>
        <taxon>Russulaceae</taxon>
        <taxon>Russula</taxon>
    </lineage>
</organism>
<keyword evidence="2" id="KW-1185">Reference proteome</keyword>
<dbReference type="Proteomes" id="UP001207468">
    <property type="component" value="Unassembled WGS sequence"/>
</dbReference>
<proteinExistence type="predicted"/>
<protein>
    <submittedName>
        <fullName evidence="1">Uncharacterized protein</fullName>
    </submittedName>
</protein>
<evidence type="ECO:0000313" key="1">
    <source>
        <dbReference type="EMBL" id="KAI9511021.1"/>
    </source>
</evidence>
<comment type="caution">
    <text evidence="1">The sequence shown here is derived from an EMBL/GenBank/DDBJ whole genome shotgun (WGS) entry which is preliminary data.</text>
</comment>
<accession>A0ACC0UIF4</accession>
<evidence type="ECO:0000313" key="2">
    <source>
        <dbReference type="Proteomes" id="UP001207468"/>
    </source>
</evidence>
<sequence length="189" mass="20879">MAAVVPPTSFHSSSHLFRPYHYNFTAFHRGPALSHYTPEAFAPRHYSGANSRSASASWRHSGPVSSRSPSPKPKGNRSRPSHSRTPSTFSNSNWRSHTPVPAITKVDVARNLNVSAPFVYSFAELLRLSLSPLVGISKESQVVVDDLVAHHVWRRGPRLGVTRTDSRRNNRSTPKSPTSTSTEDSDHSD</sequence>
<reference evidence="1" key="1">
    <citation type="submission" date="2021-03" db="EMBL/GenBank/DDBJ databases">
        <title>Evolutionary priming and transition to the ectomycorrhizal habit in an iconic lineage of mushroom-forming fungi: is preadaptation a requirement?</title>
        <authorList>
            <consortium name="DOE Joint Genome Institute"/>
            <person name="Looney B.P."/>
            <person name="Miyauchi S."/>
            <person name="Morin E."/>
            <person name="Drula E."/>
            <person name="Courty P.E."/>
            <person name="Chicoki N."/>
            <person name="Fauchery L."/>
            <person name="Kohler A."/>
            <person name="Kuo A."/>
            <person name="LaButti K."/>
            <person name="Pangilinan J."/>
            <person name="Lipzen A."/>
            <person name="Riley R."/>
            <person name="Andreopoulos W."/>
            <person name="He G."/>
            <person name="Johnson J."/>
            <person name="Barry K.W."/>
            <person name="Grigoriev I.V."/>
            <person name="Nagy L."/>
            <person name="Hibbett D."/>
            <person name="Henrissat B."/>
            <person name="Matheny P.B."/>
            <person name="Labbe J."/>
            <person name="Martin A.F."/>
        </authorList>
    </citation>
    <scope>NUCLEOTIDE SEQUENCE</scope>
    <source>
        <strain evidence="1">BPL698</strain>
    </source>
</reference>
<name>A0ACC0UIF4_9AGAM</name>
<gene>
    <name evidence="1" type="ORF">F5148DRAFT_433570</name>
</gene>